<evidence type="ECO:0000256" key="1">
    <source>
        <dbReference type="ARBA" id="ARBA00004377"/>
    </source>
</evidence>
<evidence type="ECO:0000256" key="3">
    <source>
        <dbReference type="ARBA" id="ARBA00022475"/>
    </source>
</evidence>
<keyword evidence="6" id="KW-0812">Transmembrane</keyword>
<dbReference type="InterPro" id="IPR022346">
    <property type="entry name" value="T2SS_GspH"/>
</dbReference>
<protein>
    <recommendedName>
        <fullName evidence="2">Type II secretion system protein H</fullName>
    </recommendedName>
    <alternativeName>
        <fullName evidence="10">General secretion pathway protein H</fullName>
    </alternativeName>
</protein>
<gene>
    <name evidence="12" type="primary">gspH</name>
    <name evidence="12" type="ORF">GURASL_36940</name>
</gene>
<keyword evidence="13" id="KW-1185">Reference proteome</keyword>
<dbReference type="Proteomes" id="UP001317705">
    <property type="component" value="Chromosome"/>
</dbReference>
<keyword evidence="4" id="KW-0488">Methylation</keyword>
<evidence type="ECO:0000256" key="7">
    <source>
        <dbReference type="ARBA" id="ARBA00022989"/>
    </source>
</evidence>
<comment type="subcellular location">
    <subcellularLocation>
        <location evidence="1">Cell inner membrane</location>
        <topology evidence="1">Single-pass membrane protein</topology>
    </subcellularLocation>
</comment>
<reference evidence="12 13" key="1">
    <citation type="submission" date="2022-12" db="EMBL/GenBank/DDBJ databases">
        <title>Polyphasic characterization of Geotalea uranireducens NIT-SL11 newly isolated from a complex of sewage sludge and microbially reduced graphene oxide.</title>
        <authorList>
            <person name="Xie L."/>
            <person name="Yoshida N."/>
            <person name="Meng L."/>
        </authorList>
    </citation>
    <scope>NUCLEOTIDE SEQUENCE [LARGE SCALE GENOMIC DNA]</scope>
    <source>
        <strain evidence="12 13">NIT-SL11</strain>
    </source>
</reference>
<organism evidence="12 13">
    <name type="scientific">Geotalea uraniireducens</name>
    <dbReference type="NCBI Taxonomy" id="351604"/>
    <lineage>
        <taxon>Bacteria</taxon>
        <taxon>Pseudomonadati</taxon>
        <taxon>Thermodesulfobacteriota</taxon>
        <taxon>Desulfuromonadia</taxon>
        <taxon>Geobacterales</taxon>
        <taxon>Geobacteraceae</taxon>
        <taxon>Geotalea</taxon>
    </lineage>
</organism>
<evidence type="ECO:0000256" key="10">
    <source>
        <dbReference type="ARBA" id="ARBA00030775"/>
    </source>
</evidence>
<accession>A0ABM8ER36</accession>
<proteinExistence type="inferred from homology"/>
<evidence type="ECO:0000256" key="4">
    <source>
        <dbReference type="ARBA" id="ARBA00022481"/>
    </source>
</evidence>
<evidence type="ECO:0000256" key="8">
    <source>
        <dbReference type="ARBA" id="ARBA00023136"/>
    </source>
</evidence>
<feature type="domain" description="General secretion pathway GspH" evidence="11">
    <location>
        <begin position="32"/>
        <end position="125"/>
    </location>
</feature>
<name>A0ABM8ER36_9BACT</name>
<evidence type="ECO:0000259" key="11">
    <source>
        <dbReference type="Pfam" id="PF12019"/>
    </source>
</evidence>
<evidence type="ECO:0000256" key="5">
    <source>
        <dbReference type="ARBA" id="ARBA00022519"/>
    </source>
</evidence>
<comment type="similarity">
    <text evidence="9">Belongs to the GSP H family.</text>
</comment>
<sequence length="158" mass="16829">MELVVVIALLSLVTIMVVPRLSVSKAAELARAARELAATIRYLQDQAITTKSAYRLHLETGGSTITVRTVLADGSEGTPGEPILSQPLLTDGMSVADVFSQRAGKLADGEAMIDFGPGGIQDFTAIHLKDSAEEFYTIMIYPSSGKVTVTKGYQEAPQ</sequence>
<keyword evidence="8" id="KW-0472">Membrane</keyword>
<dbReference type="InterPro" id="IPR045584">
    <property type="entry name" value="Pilin-like"/>
</dbReference>
<dbReference type="EMBL" id="AP027151">
    <property type="protein sequence ID" value="BDV44771.1"/>
    <property type="molecule type" value="Genomic_DNA"/>
</dbReference>
<evidence type="ECO:0000313" key="12">
    <source>
        <dbReference type="EMBL" id="BDV44771.1"/>
    </source>
</evidence>
<keyword evidence="5" id="KW-0997">Cell inner membrane</keyword>
<keyword evidence="7" id="KW-1133">Transmembrane helix</keyword>
<evidence type="ECO:0000256" key="2">
    <source>
        <dbReference type="ARBA" id="ARBA00021549"/>
    </source>
</evidence>
<evidence type="ECO:0000256" key="9">
    <source>
        <dbReference type="ARBA" id="ARBA00025772"/>
    </source>
</evidence>
<evidence type="ECO:0000313" key="13">
    <source>
        <dbReference type="Proteomes" id="UP001317705"/>
    </source>
</evidence>
<dbReference type="SUPFAM" id="SSF54523">
    <property type="entry name" value="Pili subunits"/>
    <property type="match status" value="1"/>
</dbReference>
<keyword evidence="3" id="KW-1003">Cell membrane</keyword>
<dbReference type="Pfam" id="PF12019">
    <property type="entry name" value="GspH"/>
    <property type="match status" value="1"/>
</dbReference>
<evidence type="ECO:0000256" key="6">
    <source>
        <dbReference type="ARBA" id="ARBA00022692"/>
    </source>
</evidence>